<dbReference type="AlphaFoldDB" id="A0A840V983"/>
<accession>A0A840V983</accession>
<dbReference type="RefSeq" id="WP_221285062.1">
    <property type="nucleotide sequence ID" value="NZ_JACHFD010000006.1"/>
</dbReference>
<evidence type="ECO:0000313" key="4">
    <source>
        <dbReference type="Proteomes" id="UP000557717"/>
    </source>
</evidence>
<evidence type="ECO:0000259" key="2">
    <source>
        <dbReference type="PROSITE" id="PS51762"/>
    </source>
</evidence>
<evidence type="ECO:0000256" key="1">
    <source>
        <dbReference type="ARBA" id="ARBA00006865"/>
    </source>
</evidence>
<dbReference type="Proteomes" id="UP000557717">
    <property type="component" value="Unassembled WGS sequence"/>
</dbReference>
<dbReference type="CDD" id="cd08023">
    <property type="entry name" value="GH16_laminarinase_like"/>
    <property type="match status" value="1"/>
</dbReference>
<gene>
    <name evidence="3" type="ORF">HNR46_001504</name>
</gene>
<evidence type="ECO:0000313" key="3">
    <source>
        <dbReference type="EMBL" id="MBB5351268.1"/>
    </source>
</evidence>
<dbReference type="InterPro" id="IPR013320">
    <property type="entry name" value="ConA-like_dom_sf"/>
</dbReference>
<dbReference type="InterPro" id="IPR050546">
    <property type="entry name" value="Glycosyl_Hydrlase_16"/>
</dbReference>
<dbReference type="GO" id="GO:0005975">
    <property type="term" value="P:carbohydrate metabolic process"/>
    <property type="evidence" value="ECO:0007669"/>
    <property type="project" value="InterPro"/>
</dbReference>
<dbReference type="PANTHER" id="PTHR10963">
    <property type="entry name" value="GLYCOSYL HYDROLASE-RELATED"/>
    <property type="match status" value="1"/>
</dbReference>
<dbReference type="PROSITE" id="PS51762">
    <property type="entry name" value="GH16_2"/>
    <property type="match status" value="1"/>
</dbReference>
<dbReference type="SUPFAM" id="SSF49899">
    <property type="entry name" value="Concanavalin A-like lectins/glucanases"/>
    <property type="match status" value="1"/>
</dbReference>
<dbReference type="GO" id="GO:0004553">
    <property type="term" value="F:hydrolase activity, hydrolyzing O-glycosyl compounds"/>
    <property type="evidence" value="ECO:0007669"/>
    <property type="project" value="InterPro"/>
</dbReference>
<reference evidence="3 4" key="1">
    <citation type="submission" date="2020-08" db="EMBL/GenBank/DDBJ databases">
        <title>Genomic Encyclopedia of Type Strains, Phase IV (KMG-IV): sequencing the most valuable type-strain genomes for metagenomic binning, comparative biology and taxonomic classification.</title>
        <authorList>
            <person name="Goeker M."/>
        </authorList>
    </citation>
    <scope>NUCLEOTIDE SEQUENCE [LARGE SCALE GENOMIC DNA]</scope>
    <source>
        <strain evidence="3 4">YC6886</strain>
    </source>
</reference>
<dbReference type="InterPro" id="IPR000757">
    <property type="entry name" value="Beta-glucanase-like"/>
</dbReference>
<sequence>MRILAGWVAVGLAAGAETPWKLVWSDEFDGEQLDPEKWDYQIGNGYYAYDAQQWIAGWGNQELQYYTEEKRNVAVSDGELVIRALKESLHGCGYTSGRLRSVRRDGKTLFSQKYGRFEFRAKLPTGQGIWPALWMLPDQGNPYGPWAASGEIDIMEARGQEPGRILGTIHYGSRWPGNVHSGGEFEFPEGEGIDGWHVYALEWEPGELRWYVDGENYSTKRFWWSSSKTLEGNVGQGAVPQSESDLNPWPAPFDQPFHLVMNLAVGGQFLGNPDVSTAFPVEMRVDYVRVYEGPEKPVAPRGTGKLPFGG</sequence>
<proteinExistence type="inferred from homology"/>
<dbReference type="Pfam" id="PF00722">
    <property type="entry name" value="Glyco_hydro_16"/>
    <property type="match status" value="1"/>
</dbReference>
<name>A0A840V983_9BACT</name>
<comment type="similarity">
    <text evidence="1">Belongs to the glycosyl hydrolase 16 family.</text>
</comment>
<feature type="domain" description="GH16" evidence="2">
    <location>
        <begin position="11"/>
        <end position="296"/>
    </location>
</feature>
<dbReference type="Gene3D" id="2.60.120.200">
    <property type="match status" value="1"/>
</dbReference>
<organism evidence="3 4">
    <name type="scientific">Haloferula luteola</name>
    <dbReference type="NCBI Taxonomy" id="595692"/>
    <lineage>
        <taxon>Bacteria</taxon>
        <taxon>Pseudomonadati</taxon>
        <taxon>Verrucomicrobiota</taxon>
        <taxon>Verrucomicrobiia</taxon>
        <taxon>Verrucomicrobiales</taxon>
        <taxon>Verrucomicrobiaceae</taxon>
        <taxon>Haloferula</taxon>
    </lineage>
</organism>
<protein>
    <submittedName>
        <fullName evidence="3">Beta-glucanase (GH16 family)</fullName>
    </submittedName>
</protein>
<comment type="caution">
    <text evidence="3">The sequence shown here is derived from an EMBL/GenBank/DDBJ whole genome shotgun (WGS) entry which is preliminary data.</text>
</comment>
<keyword evidence="4" id="KW-1185">Reference proteome</keyword>
<dbReference type="EMBL" id="JACHFD010000006">
    <property type="protein sequence ID" value="MBB5351268.1"/>
    <property type="molecule type" value="Genomic_DNA"/>
</dbReference>
<dbReference type="PANTHER" id="PTHR10963:SF55">
    <property type="entry name" value="GLYCOSIDE HYDROLASE FAMILY 16 PROTEIN"/>
    <property type="match status" value="1"/>
</dbReference>